<feature type="domain" description="CUB" evidence="5">
    <location>
        <begin position="991"/>
        <end position="1100"/>
    </location>
</feature>
<evidence type="ECO:0000256" key="4">
    <source>
        <dbReference type="SAM" id="MobiDB-lite"/>
    </source>
</evidence>
<dbReference type="SMART" id="SM00042">
    <property type="entry name" value="CUB"/>
    <property type="match status" value="5"/>
</dbReference>
<evidence type="ECO:0000256" key="3">
    <source>
        <dbReference type="PROSITE-ProRule" id="PRU00059"/>
    </source>
</evidence>
<dbReference type="OMA" id="NCTYRIT"/>
<feature type="domain" description="CUB" evidence="5">
    <location>
        <begin position="680"/>
        <end position="750"/>
    </location>
</feature>
<sequence length="1981" mass="229371">MTTTMSPIITTTTTTISTTTTANKCEFWLISNEGNLTSFGDPSQNVNCVYRITPIDSTICSVELHFNDFDVTDMRSELQQKQQNDNDNDNNEPPKVEKEFQQLIASHNSCLDNYLEFNNRKRYCHNDWNNRMDIVDLDPNYEKDFVFRLVLDRVVHSSGFNIKYKPLFDTCDKMKMKNMENLENKNNHSIDSSIEMLTSSSSSLPVSDNYCQIRHNELEFEIKSKNYPRNYSNNLDCIHYIQRYSDNICGLELKFLHFDIEESEGCAYDFFEIDGENFCGHLPNGSRNIFHFDQAIKSISFQTDSQVNGPGFHIKIRQLDDCRNAFMPMETSIGAINQGGRQQKCSIIWHEREGKLSTLKYPDPYPNDLLCAYTIERNPNGHYCSIEMNFLDFNLQNTRDCNSDFFEIQNERYCGQSLQNKQKLIPFNNNGFIRFLFKSDSNENGKGFLLNYTQLPCKQMVNNNDVIMDSLESLSKTIHTNEKTTNNNINNIIMEPCMRTYQDKKFDLISDLTNDGLYKANQTSQDCQYDYMEIGSAVRLCGTLNQETSRIYVFDKNEMIINFHTDSTNERKGYRIHTEQLECQGDRIIRENNDNHLNNNEDQKEERLQSLEQYKFEQQQQFVQPPATDSNDTTQLLLQQQENIFLHQTTTASEFDNPLILERKFQQQQSNHQSHNSLLCSKTFRQKEFFIHSPNFPDNYPPDLDCLFMIIPFSMDVLKFKTPGINVCFLEVHFIEFDLQSSIDCKKDYLSSFRPRKGFMIQARQIDCDTLISNHEPLKNYLNQDHQQQQQRIISSSSADNNNNNNFIFLPSLPSICEICVTEVTGHIQSYDYPNFYPPNVNCTYRITPLPDNCLAQLRFIEFDFDYSHECNQDYLEINGIRYCGHQLKDVSMILMNKRKDDLTIRMMTSSRGAMVKPSFKGFRASYTQLPCLVDTQIPLPPPPPPPSSPLSISNQISNIQSATKSIVVEKSASIPKKTSIINVQNEQIYCDQTFDDKMFEIKSPGYPYRYFDRLDCSYLIRKNSANVCRLKVTFTYFNVVGEDGNCRGDYLDIFNTRFCGVLDQHTSKEIPFLQEKLLLHFHSNQQQTANGFHLQLEQVDCIPGRPAIPHQKSNINDDVSKSSDHSGVISSKTNLKKLIKSSNRKPSTTTITKSPFLYDDDEIISEFNTRNRATVMESHVIYEDLDNNNPTNPERFPIQQQQQHEEQRKKYPVRYYSPNITVVNEDKDVQKKLMDNNDYSMMIKTTTTIRPSQQRHDDDDDYITITTAPMIQPKQQQQYDRQSTKTSNKLCEQTFVDKIYFELKSTDLQMNDGGAMCHLHIRKAKTNVCQLDIMFMKYNLNDSSCNHQYLSVDGEKICGKIHETTTKRFWFQRSEIYLFVNLMDIDDHHHIDDNKFEIKFRQVECATNNVVDHHHISRPISNENSDGNQFPIKGQQQQSMKTNPFIKQQQQHVNGDIVEQIDEQQQQQQQLSDHHYYNGNNKQNEWKMHQTDDHHMTVKPFRTILRQQQQQQQQQHNPINENSNRMEKNQQKSLPPTSETSSFNPYCDLIENEMNFHIENPNDSNFNTIERCRYTIRKANNNVCALDMKFQLFHLNEAIKCEDEYLEIDSSRICGAFPVGHERRYHFMPNEYEKVIYFISSKSSSMNRGKFRINVEQIDNDCDRPLPTLKPTLTMPTVCDISVGNYRGHIKSPNYPASYGDYTKCVYRIQAIGQEYCNVKLKIQDLDIESSSSTDNSRIQCEKDWLQISDTKKLCGNKFEQNEFIIPFDMHNGHKIALIKFTSDAFGNGRGFDIEYKQELCDVSDKHQRTSNLISPVGKKGGGGGSGGGGERGSSSLFRPPQIKLVKGDPYSSSSSSSSGSSSMRPQYPPNYVSKAHMLKTMDRKEFIKMMLMAEQEKMKMKINNKDAKESSSTPSQLLTTTTMSSMDIDDNIPTTMNSVPENTIIFTTTISTEDSTENSNTIITTEPSVTTTITTDVTL</sequence>
<dbReference type="SUPFAM" id="SSF49854">
    <property type="entry name" value="Spermadhesin, CUB domain"/>
    <property type="match status" value="7"/>
</dbReference>
<dbReference type="InParanoid" id="A0A6P6XQR5"/>
<feature type="domain" description="CUB" evidence="5">
    <location>
        <begin position="345"/>
        <end position="455"/>
    </location>
</feature>
<reference evidence="7" key="1">
    <citation type="submission" date="2025-08" db="UniProtKB">
        <authorList>
            <consortium name="RefSeq"/>
        </authorList>
    </citation>
    <scope>IDENTIFICATION</scope>
    <source>
        <strain evidence="7">Airmid</strain>
    </source>
</reference>
<feature type="domain" description="CUB" evidence="5">
    <location>
        <begin position="1680"/>
        <end position="1800"/>
    </location>
</feature>
<feature type="compositionally biased region" description="Low complexity" evidence="4">
    <location>
        <begin position="1853"/>
        <end position="1864"/>
    </location>
</feature>
<dbReference type="Pfam" id="PF00431">
    <property type="entry name" value="CUB"/>
    <property type="match status" value="6"/>
</dbReference>
<keyword evidence="1" id="KW-0677">Repeat</keyword>
<name>A0A6P6XQR5_DERPT</name>
<feature type="region of interest" description="Disordered" evidence="4">
    <location>
        <begin position="1188"/>
        <end position="1210"/>
    </location>
</feature>
<dbReference type="KEGG" id="dpte:113790369"/>
<feature type="region of interest" description="Disordered" evidence="4">
    <location>
        <begin position="1506"/>
        <end position="1543"/>
    </location>
</feature>
<dbReference type="InterPro" id="IPR000859">
    <property type="entry name" value="CUB_dom"/>
</dbReference>
<dbReference type="InterPro" id="IPR035914">
    <property type="entry name" value="Sperma_CUB_dom_sf"/>
</dbReference>
<feature type="compositionally biased region" description="Polar residues" evidence="4">
    <location>
        <begin position="1532"/>
        <end position="1543"/>
    </location>
</feature>
<dbReference type="Proteomes" id="UP000515146">
    <property type="component" value="Unplaced"/>
</dbReference>
<organism evidence="6 7">
    <name type="scientific">Dermatophagoides pteronyssinus</name>
    <name type="common">European house dust mite</name>
    <dbReference type="NCBI Taxonomy" id="6956"/>
    <lineage>
        <taxon>Eukaryota</taxon>
        <taxon>Metazoa</taxon>
        <taxon>Ecdysozoa</taxon>
        <taxon>Arthropoda</taxon>
        <taxon>Chelicerata</taxon>
        <taxon>Arachnida</taxon>
        <taxon>Acari</taxon>
        <taxon>Acariformes</taxon>
        <taxon>Sarcoptiformes</taxon>
        <taxon>Astigmata</taxon>
        <taxon>Psoroptidia</taxon>
        <taxon>Analgoidea</taxon>
        <taxon>Pyroglyphidae</taxon>
        <taxon>Dermatophagoidinae</taxon>
        <taxon>Dermatophagoides</taxon>
    </lineage>
</organism>
<gene>
    <name evidence="7" type="primary">LOC113790369</name>
</gene>
<keyword evidence="6" id="KW-1185">Reference proteome</keyword>
<feature type="domain" description="CUB" evidence="5">
    <location>
        <begin position="211"/>
        <end position="319"/>
    </location>
</feature>
<evidence type="ECO:0000256" key="2">
    <source>
        <dbReference type="ARBA" id="ARBA00023157"/>
    </source>
</evidence>
<feature type="region of interest" description="Disordered" evidence="4">
    <location>
        <begin position="1463"/>
        <end position="1483"/>
    </location>
</feature>
<feature type="region of interest" description="Disordered" evidence="4">
    <location>
        <begin position="1808"/>
        <end position="1873"/>
    </location>
</feature>
<comment type="caution">
    <text evidence="3">Lacks conserved residue(s) required for the propagation of feature annotation.</text>
</comment>
<keyword evidence="2" id="KW-1015">Disulfide bond</keyword>
<feature type="region of interest" description="Disordered" evidence="4">
    <location>
        <begin position="77"/>
        <end position="97"/>
    </location>
</feature>
<protein>
    <submittedName>
        <fullName evidence="7">Uncharacterized protein LOC113790369</fullName>
    </submittedName>
</protein>
<accession>A0A6P6XQR5</accession>
<dbReference type="RefSeq" id="XP_027195832.1">
    <property type="nucleotide sequence ID" value="XM_027340031.1"/>
</dbReference>
<feature type="domain" description="CUB" evidence="5">
    <location>
        <begin position="25"/>
        <end position="167"/>
    </location>
</feature>
<dbReference type="PANTHER" id="PTHR24251:SF50">
    <property type="entry name" value="ATTRACTIN-LIKE 1A"/>
    <property type="match status" value="1"/>
</dbReference>
<proteinExistence type="predicted"/>
<dbReference type="PROSITE" id="PS01180">
    <property type="entry name" value="CUB"/>
    <property type="match status" value="7"/>
</dbReference>
<dbReference type="CDD" id="cd00041">
    <property type="entry name" value="CUB"/>
    <property type="match status" value="6"/>
</dbReference>
<evidence type="ECO:0000256" key="1">
    <source>
        <dbReference type="ARBA" id="ARBA00022737"/>
    </source>
</evidence>
<dbReference type="PANTHER" id="PTHR24251">
    <property type="entry name" value="OVOCHYMASE-RELATED"/>
    <property type="match status" value="1"/>
</dbReference>
<evidence type="ECO:0000313" key="6">
    <source>
        <dbReference type="Proteomes" id="UP000515146"/>
    </source>
</evidence>
<feature type="compositionally biased region" description="Gly residues" evidence="4">
    <location>
        <begin position="1820"/>
        <end position="1833"/>
    </location>
</feature>
<evidence type="ECO:0000259" key="5">
    <source>
        <dbReference type="PROSITE" id="PS01180"/>
    </source>
</evidence>
<dbReference type="Gene3D" id="2.60.120.290">
    <property type="entry name" value="Spermadhesin, CUB domain"/>
    <property type="match status" value="8"/>
</dbReference>
<dbReference type="OrthoDB" id="6369184at2759"/>
<evidence type="ECO:0000313" key="7">
    <source>
        <dbReference type="RefSeq" id="XP_027195832.1"/>
    </source>
</evidence>
<feature type="domain" description="CUB" evidence="5">
    <location>
        <begin position="817"/>
        <end position="930"/>
    </location>
</feature>